<proteinExistence type="predicted"/>
<organism evidence="1 2">
    <name type="scientific">Nephila pilipes</name>
    <name type="common">Giant wood spider</name>
    <name type="synonym">Nephila maculata</name>
    <dbReference type="NCBI Taxonomy" id="299642"/>
    <lineage>
        <taxon>Eukaryota</taxon>
        <taxon>Metazoa</taxon>
        <taxon>Ecdysozoa</taxon>
        <taxon>Arthropoda</taxon>
        <taxon>Chelicerata</taxon>
        <taxon>Arachnida</taxon>
        <taxon>Araneae</taxon>
        <taxon>Araneomorphae</taxon>
        <taxon>Entelegynae</taxon>
        <taxon>Araneoidea</taxon>
        <taxon>Nephilidae</taxon>
        <taxon>Nephila</taxon>
    </lineage>
</organism>
<dbReference type="OrthoDB" id="6434131at2759"/>
<evidence type="ECO:0000313" key="1">
    <source>
        <dbReference type="EMBL" id="GFT55285.1"/>
    </source>
</evidence>
<gene>
    <name evidence="1" type="ORF">NPIL_232501</name>
</gene>
<dbReference type="EMBL" id="BMAW01017724">
    <property type="protein sequence ID" value="GFT55285.1"/>
    <property type="molecule type" value="Genomic_DNA"/>
</dbReference>
<evidence type="ECO:0000313" key="2">
    <source>
        <dbReference type="Proteomes" id="UP000887013"/>
    </source>
</evidence>
<accession>A0A8X6TXY6</accession>
<dbReference type="Proteomes" id="UP000887013">
    <property type="component" value="Unassembled WGS sequence"/>
</dbReference>
<protein>
    <submittedName>
        <fullName evidence="1">Uncharacterized protein</fullName>
    </submittedName>
</protein>
<comment type="caution">
    <text evidence="1">The sequence shown here is derived from an EMBL/GenBank/DDBJ whole genome shotgun (WGS) entry which is preliminary data.</text>
</comment>
<dbReference type="AlphaFoldDB" id="A0A8X6TXY6"/>
<keyword evidence="2" id="KW-1185">Reference proteome</keyword>
<name>A0A8X6TXY6_NEPPI</name>
<sequence>MSILNNIKKSELNLIGQELGQTVPVDARMIDIKTLIEDTDIFKTDPEFVRGIMKSIQEDLKTKTDEKQSKLEFKQFRLA</sequence>
<reference evidence="1" key="1">
    <citation type="submission" date="2020-08" db="EMBL/GenBank/DDBJ databases">
        <title>Multicomponent nature underlies the extraordinary mechanical properties of spider dragline silk.</title>
        <authorList>
            <person name="Kono N."/>
            <person name="Nakamura H."/>
            <person name="Mori M."/>
            <person name="Yoshida Y."/>
            <person name="Ohtoshi R."/>
            <person name="Malay A.D."/>
            <person name="Moran D.A.P."/>
            <person name="Tomita M."/>
            <person name="Numata K."/>
            <person name="Arakawa K."/>
        </authorList>
    </citation>
    <scope>NUCLEOTIDE SEQUENCE</scope>
</reference>